<dbReference type="InterPro" id="IPR027417">
    <property type="entry name" value="P-loop_NTPase"/>
</dbReference>
<sequence length="75" mass="8419">MPESRDDEIENVRVVVRTRPQEPNGGKTVVTVDKNNKTITVQKPNSSNNEPAKVYGFDNVFDQDSSQVSIFLLLL</sequence>
<dbReference type="InterPro" id="IPR036961">
    <property type="entry name" value="Kinesin_motor_dom_sf"/>
</dbReference>
<dbReference type="PROSITE" id="PS50067">
    <property type="entry name" value="KINESIN_MOTOR_2"/>
    <property type="match status" value="1"/>
</dbReference>
<evidence type="ECO:0000256" key="3">
    <source>
        <dbReference type="PROSITE-ProRule" id="PRU00283"/>
    </source>
</evidence>
<evidence type="ECO:0000256" key="1">
    <source>
        <dbReference type="ARBA" id="ARBA00022741"/>
    </source>
</evidence>
<accession>A0A9J6CIW5</accession>
<dbReference type="AlphaFoldDB" id="A0A9J6CIW5"/>
<dbReference type="Proteomes" id="UP001107558">
    <property type="component" value="Chromosome 1"/>
</dbReference>
<dbReference type="EMBL" id="JADBJN010000001">
    <property type="protein sequence ID" value="KAG5682162.1"/>
    <property type="molecule type" value="Genomic_DNA"/>
</dbReference>
<dbReference type="InterPro" id="IPR001752">
    <property type="entry name" value="Kinesin_motor_dom"/>
</dbReference>
<gene>
    <name evidence="5" type="ORF">PVAND_011534</name>
</gene>
<evidence type="ECO:0000313" key="5">
    <source>
        <dbReference type="EMBL" id="KAG5682162.1"/>
    </source>
</evidence>
<keyword evidence="2" id="KW-0067">ATP-binding</keyword>
<evidence type="ECO:0000313" key="6">
    <source>
        <dbReference type="Proteomes" id="UP001107558"/>
    </source>
</evidence>
<evidence type="ECO:0000256" key="2">
    <source>
        <dbReference type="ARBA" id="ARBA00022840"/>
    </source>
</evidence>
<dbReference type="GO" id="GO:0008017">
    <property type="term" value="F:microtubule binding"/>
    <property type="evidence" value="ECO:0007669"/>
    <property type="project" value="InterPro"/>
</dbReference>
<dbReference type="GO" id="GO:0007018">
    <property type="term" value="P:microtubule-based movement"/>
    <property type="evidence" value="ECO:0007669"/>
    <property type="project" value="InterPro"/>
</dbReference>
<proteinExistence type="inferred from homology"/>
<dbReference type="SUPFAM" id="SSF52540">
    <property type="entry name" value="P-loop containing nucleoside triphosphate hydrolases"/>
    <property type="match status" value="1"/>
</dbReference>
<protein>
    <recommendedName>
        <fullName evidence="4">Kinesin motor domain-containing protein</fullName>
    </recommendedName>
</protein>
<dbReference type="GO" id="GO:0003777">
    <property type="term" value="F:microtubule motor activity"/>
    <property type="evidence" value="ECO:0007669"/>
    <property type="project" value="InterPro"/>
</dbReference>
<evidence type="ECO:0000259" key="4">
    <source>
        <dbReference type="PROSITE" id="PS50067"/>
    </source>
</evidence>
<comment type="caution">
    <text evidence="5">The sequence shown here is derived from an EMBL/GenBank/DDBJ whole genome shotgun (WGS) entry which is preliminary data.</text>
</comment>
<dbReference type="Gene3D" id="3.40.850.10">
    <property type="entry name" value="Kinesin motor domain"/>
    <property type="match status" value="1"/>
</dbReference>
<keyword evidence="1" id="KW-0547">Nucleotide-binding</keyword>
<dbReference type="OrthoDB" id="3176171at2759"/>
<comment type="caution">
    <text evidence="3">Lacks conserved residue(s) required for the propagation of feature annotation.</text>
</comment>
<keyword evidence="6" id="KW-1185">Reference proteome</keyword>
<comment type="similarity">
    <text evidence="3">Belongs to the TRAFAC class myosin-kinesin ATPase superfamily. Kinesin family.</text>
</comment>
<dbReference type="GO" id="GO:0005524">
    <property type="term" value="F:ATP binding"/>
    <property type="evidence" value="ECO:0007669"/>
    <property type="project" value="UniProtKB-KW"/>
</dbReference>
<feature type="domain" description="Kinesin motor" evidence="4">
    <location>
        <begin position="11"/>
        <end position="75"/>
    </location>
</feature>
<reference evidence="5" key="1">
    <citation type="submission" date="2021-03" db="EMBL/GenBank/DDBJ databases">
        <title>Chromosome level genome of the anhydrobiotic midge Polypedilum vanderplanki.</title>
        <authorList>
            <person name="Yoshida Y."/>
            <person name="Kikawada T."/>
            <person name="Gusev O."/>
        </authorList>
    </citation>
    <scope>NUCLEOTIDE SEQUENCE</scope>
    <source>
        <strain evidence="5">NIAS01</strain>
        <tissue evidence="5">Whole body or cell culture</tissue>
    </source>
</reference>
<name>A0A9J6CIW5_POLVA</name>
<organism evidence="5 6">
    <name type="scientific">Polypedilum vanderplanki</name>
    <name type="common">Sleeping chironomid midge</name>
    <dbReference type="NCBI Taxonomy" id="319348"/>
    <lineage>
        <taxon>Eukaryota</taxon>
        <taxon>Metazoa</taxon>
        <taxon>Ecdysozoa</taxon>
        <taxon>Arthropoda</taxon>
        <taxon>Hexapoda</taxon>
        <taxon>Insecta</taxon>
        <taxon>Pterygota</taxon>
        <taxon>Neoptera</taxon>
        <taxon>Endopterygota</taxon>
        <taxon>Diptera</taxon>
        <taxon>Nematocera</taxon>
        <taxon>Chironomoidea</taxon>
        <taxon>Chironomidae</taxon>
        <taxon>Chironominae</taxon>
        <taxon>Polypedilum</taxon>
        <taxon>Polypedilum</taxon>
    </lineage>
</organism>